<protein>
    <submittedName>
        <fullName evidence="2">DUF4440 domain-containing protein</fullName>
    </submittedName>
</protein>
<feature type="domain" description="HTH luxR-type" evidence="1">
    <location>
        <begin position="263"/>
        <end position="320"/>
    </location>
</feature>
<dbReference type="Gene3D" id="3.10.450.50">
    <property type="match status" value="1"/>
</dbReference>
<dbReference type="SMART" id="SM00421">
    <property type="entry name" value="HTH_LUXR"/>
    <property type="match status" value="1"/>
</dbReference>
<sequence length="324" mass="35934">MNHQEVLSEQEAAIMRVIARETDTFVSRDFEGWASCWVQDERTRLVSVSTSFGVTVLEGWEPLSCYMLDVFETGSSCEITEFVRKNPSITISGDFAFVVFDGHSSHVDERNEQTFETRALERKDGEWRILYASFVLRGLHRDEANRIAVDAQGNILFASDSALESLDAHPGLQISNGRLRGKRTAWDKVLQAGLKCSAEVHGYCQHYRFASKHGKTFRLPIVLGETDEGQIAVCVLFVRDGVTFVELQNENDFDEQLTVAKAIYGLSDGQLSLARQVVNGDSLTCAATSLGISINTARTHLSRIYGKTGVNSQTALVRTLLSVG</sequence>
<dbReference type="Gene3D" id="1.10.10.10">
    <property type="entry name" value="Winged helix-like DNA-binding domain superfamily/Winged helix DNA-binding domain"/>
    <property type="match status" value="1"/>
</dbReference>
<dbReference type="SUPFAM" id="SSF46894">
    <property type="entry name" value="C-terminal effector domain of the bipartite response regulators"/>
    <property type="match status" value="1"/>
</dbReference>
<organism evidence="2 3">
    <name type="scientific">Hoeflea prorocentri</name>
    <dbReference type="NCBI Taxonomy" id="1922333"/>
    <lineage>
        <taxon>Bacteria</taxon>
        <taxon>Pseudomonadati</taxon>
        <taxon>Pseudomonadota</taxon>
        <taxon>Alphaproteobacteria</taxon>
        <taxon>Hyphomicrobiales</taxon>
        <taxon>Rhizobiaceae</taxon>
        <taxon>Hoeflea</taxon>
    </lineage>
</organism>
<gene>
    <name evidence="2" type="ORF">OQ273_04145</name>
</gene>
<comment type="caution">
    <text evidence="2">The sequence shown here is derived from an EMBL/GenBank/DDBJ whole genome shotgun (WGS) entry which is preliminary data.</text>
</comment>
<proteinExistence type="predicted"/>
<evidence type="ECO:0000259" key="1">
    <source>
        <dbReference type="SMART" id="SM00421"/>
    </source>
</evidence>
<dbReference type="GO" id="GO:0003677">
    <property type="term" value="F:DNA binding"/>
    <property type="evidence" value="ECO:0007669"/>
    <property type="project" value="InterPro"/>
</dbReference>
<dbReference type="InterPro" id="IPR000792">
    <property type="entry name" value="Tscrpt_reg_LuxR_C"/>
</dbReference>
<accession>A0A9X3UFP6</accession>
<dbReference type="Proteomes" id="UP001151234">
    <property type="component" value="Unassembled WGS sequence"/>
</dbReference>
<keyword evidence="3" id="KW-1185">Reference proteome</keyword>
<dbReference type="InterPro" id="IPR032710">
    <property type="entry name" value="NTF2-like_dom_sf"/>
</dbReference>
<evidence type="ECO:0000313" key="3">
    <source>
        <dbReference type="Proteomes" id="UP001151234"/>
    </source>
</evidence>
<dbReference type="InterPro" id="IPR036388">
    <property type="entry name" value="WH-like_DNA-bd_sf"/>
</dbReference>
<dbReference type="GO" id="GO:0006355">
    <property type="term" value="P:regulation of DNA-templated transcription"/>
    <property type="evidence" value="ECO:0007669"/>
    <property type="project" value="InterPro"/>
</dbReference>
<dbReference type="InterPro" id="IPR016032">
    <property type="entry name" value="Sig_transdc_resp-reg_C-effctor"/>
</dbReference>
<dbReference type="EMBL" id="JAPJZI010000001">
    <property type="protein sequence ID" value="MDA5397758.1"/>
    <property type="molecule type" value="Genomic_DNA"/>
</dbReference>
<dbReference type="AlphaFoldDB" id="A0A9X3UFP6"/>
<name>A0A9X3UFP6_9HYPH</name>
<dbReference type="SUPFAM" id="SSF54427">
    <property type="entry name" value="NTF2-like"/>
    <property type="match status" value="1"/>
</dbReference>
<evidence type="ECO:0000313" key="2">
    <source>
        <dbReference type="EMBL" id="MDA5397758.1"/>
    </source>
</evidence>
<dbReference type="RefSeq" id="WP_267989209.1">
    <property type="nucleotide sequence ID" value="NZ_JAPJZI010000001.1"/>
</dbReference>
<reference evidence="2" key="1">
    <citation type="submission" date="2022-11" db="EMBL/GenBank/DDBJ databases">
        <title>Draft genome sequence of Hoeflea poritis E7-10 and Hoeflea prorocentri PM5-8, separated from scleractinian coral Porites lutea and marine dinoflagellate.</title>
        <authorList>
            <person name="Zhang G."/>
            <person name="Wei Q."/>
            <person name="Cai L."/>
        </authorList>
    </citation>
    <scope>NUCLEOTIDE SEQUENCE</scope>
    <source>
        <strain evidence="2">PM5-8</strain>
    </source>
</reference>